<evidence type="ECO:0000256" key="1">
    <source>
        <dbReference type="SAM" id="Phobius"/>
    </source>
</evidence>
<dbReference type="GO" id="GO:0008168">
    <property type="term" value="F:methyltransferase activity"/>
    <property type="evidence" value="ECO:0007669"/>
    <property type="project" value="UniProtKB-KW"/>
</dbReference>
<comment type="caution">
    <text evidence="2">The sequence shown here is derived from an EMBL/GenBank/DDBJ whole genome shotgun (WGS) entry which is preliminary data.</text>
</comment>
<keyword evidence="1" id="KW-0472">Membrane</keyword>
<dbReference type="GO" id="GO:0032259">
    <property type="term" value="P:methylation"/>
    <property type="evidence" value="ECO:0007669"/>
    <property type="project" value="UniProtKB-KW"/>
</dbReference>
<evidence type="ECO:0000313" key="2">
    <source>
        <dbReference type="EMBL" id="MBB5065393.1"/>
    </source>
</evidence>
<accession>A0A7W7ZSM9</accession>
<sequence length="156" mass="16512">MEMSSEFMNSPFVIPVAGCLTGLGIAVAGIWSSVRTREIQSQERLAAIARGVPIPPTTEELAIIHGKPSVDSTRRRGNVRRGGIVLLGTAFGLILFFITLATVLQERNVLCGAAVGLIPFGIGVGLLIDARIQTREIEEATAQGSGFRAQGPEGTR</sequence>
<feature type="transmembrane region" description="Helical" evidence="1">
    <location>
        <begin position="84"/>
        <end position="103"/>
    </location>
</feature>
<feature type="transmembrane region" description="Helical" evidence="1">
    <location>
        <begin position="12"/>
        <end position="34"/>
    </location>
</feature>
<protein>
    <submittedName>
        <fullName evidence="2">Tetrahydromethanopterin S-methyltransferase subunit E</fullName>
    </submittedName>
</protein>
<keyword evidence="2" id="KW-0489">Methyltransferase</keyword>
<proteinExistence type="predicted"/>
<evidence type="ECO:0000313" key="3">
    <source>
        <dbReference type="Proteomes" id="UP000584867"/>
    </source>
</evidence>
<reference evidence="2 3" key="1">
    <citation type="submission" date="2020-08" db="EMBL/GenBank/DDBJ databases">
        <title>Genomic Encyclopedia of Type Strains, Phase IV (KMG-V): Genome sequencing to study the core and pangenomes of soil and plant-associated prokaryotes.</title>
        <authorList>
            <person name="Whitman W."/>
        </authorList>
    </citation>
    <scope>NUCLEOTIDE SEQUENCE [LARGE SCALE GENOMIC DNA]</scope>
    <source>
        <strain evidence="2 3">X5P3</strain>
    </source>
</reference>
<dbReference type="EMBL" id="JACHIO010000016">
    <property type="protein sequence ID" value="MBB5065393.1"/>
    <property type="molecule type" value="Genomic_DNA"/>
</dbReference>
<keyword evidence="1" id="KW-1133">Transmembrane helix</keyword>
<dbReference type="Proteomes" id="UP000584867">
    <property type="component" value="Unassembled WGS sequence"/>
</dbReference>
<dbReference type="RefSeq" id="WP_184258043.1">
    <property type="nucleotide sequence ID" value="NZ_JACHIO010000016.1"/>
</dbReference>
<keyword evidence="2" id="KW-0808">Transferase</keyword>
<keyword evidence="1" id="KW-0812">Transmembrane</keyword>
<feature type="transmembrane region" description="Helical" evidence="1">
    <location>
        <begin position="109"/>
        <end position="128"/>
    </location>
</feature>
<dbReference type="AlphaFoldDB" id="A0A7W7ZSM9"/>
<organism evidence="2 3">
    <name type="scientific">Granulicella mallensis</name>
    <dbReference type="NCBI Taxonomy" id="940614"/>
    <lineage>
        <taxon>Bacteria</taxon>
        <taxon>Pseudomonadati</taxon>
        <taxon>Acidobacteriota</taxon>
        <taxon>Terriglobia</taxon>
        <taxon>Terriglobales</taxon>
        <taxon>Acidobacteriaceae</taxon>
        <taxon>Granulicella</taxon>
    </lineage>
</organism>
<gene>
    <name evidence="2" type="ORF">HDF15_003761</name>
</gene>
<name>A0A7W7ZSM9_9BACT</name>